<evidence type="ECO:0000313" key="1">
    <source>
        <dbReference type="EMBL" id="QEP34610.1"/>
    </source>
</evidence>
<dbReference type="Proteomes" id="UP000322726">
    <property type="component" value="Chromosome"/>
</dbReference>
<dbReference type="KEGG" id="apai:APAC_1502"/>
<dbReference type="OrthoDB" id="5349180at2"/>
<dbReference type="AlphaFoldDB" id="A0A5C2H6M7"/>
<evidence type="ECO:0000313" key="2">
    <source>
        <dbReference type="Proteomes" id="UP000322726"/>
    </source>
</evidence>
<proteinExistence type="predicted"/>
<accession>A0A5C2H6M7</accession>
<keyword evidence="2" id="KW-1185">Reference proteome</keyword>
<dbReference type="EMBL" id="CP035928">
    <property type="protein sequence ID" value="QEP34610.1"/>
    <property type="molecule type" value="Genomic_DNA"/>
</dbReference>
<dbReference type="RefSeq" id="WP_130233540.1">
    <property type="nucleotide sequence ID" value="NZ_BMEF01000007.1"/>
</dbReference>
<organism evidence="1 2">
    <name type="scientific">Malaciobacter pacificus</name>
    <dbReference type="NCBI Taxonomy" id="1080223"/>
    <lineage>
        <taxon>Bacteria</taxon>
        <taxon>Pseudomonadati</taxon>
        <taxon>Campylobacterota</taxon>
        <taxon>Epsilonproteobacteria</taxon>
        <taxon>Campylobacterales</taxon>
        <taxon>Arcobacteraceae</taxon>
        <taxon>Malaciobacter</taxon>
    </lineage>
</organism>
<reference evidence="1 2" key="2">
    <citation type="submission" date="2019-09" db="EMBL/GenBank/DDBJ databases">
        <title>Complete genome sequencing of four Arcobacter species reveals a diverse suite of mobile elements.</title>
        <authorList>
            <person name="Miller W.G."/>
            <person name="Yee E."/>
            <person name="Bono J.L."/>
        </authorList>
    </citation>
    <scope>NUCLEOTIDE SEQUENCE [LARGE SCALE GENOMIC DNA]</scope>
    <source>
        <strain evidence="1 2">LMG 26638</strain>
    </source>
</reference>
<reference evidence="1 2" key="3">
    <citation type="submission" date="2019-09" db="EMBL/GenBank/DDBJ databases">
        <title>Taxonomic note: a critical rebuttal of the proposed division of the genus Arcobacter into six genera, emended descriptions of Arcobacter anaerophilus and the genus Arcobacter, and an assessment of genus-level boundaries for Epsilonproteobacteria using in silico genomic comparator tools.</title>
        <authorList>
            <person name="On S.L.W."/>
            <person name="Miller W.G."/>
            <person name="Biggs P."/>
            <person name="Cornelius A."/>
            <person name="Vandamme P."/>
        </authorList>
    </citation>
    <scope>NUCLEOTIDE SEQUENCE [LARGE SCALE GENOMIC DNA]</scope>
    <source>
        <strain evidence="1 2">LMG 26638</strain>
    </source>
</reference>
<reference evidence="2" key="1">
    <citation type="submission" date="2019-09" db="EMBL/GenBank/DDBJ databases">
        <title>Complete genome sequencing of four Arcobacter species reveals a diverse suite of mobile elements.</title>
        <authorList>
            <person name="On S.L.W."/>
            <person name="Miller W.G."/>
            <person name="Biggs P."/>
            <person name="Cornelius A."/>
            <person name="Vandamme P."/>
        </authorList>
    </citation>
    <scope>NUCLEOTIDE SEQUENCE [LARGE SCALE GENOMIC DNA]</scope>
    <source>
        <strain evidence="2">LMG 26638</strain>
    </source>
</reference>
<gene>
    <name evidence="1" type="ORF">APAC_1502</name>
</gene>
<protein>
    <submittedName>
        <fullName evidence="1">Uncharacterized protein</fullName>
    </submittedName>
</protein>
<name>A0A5C2H6M7_9BACT</name>
<sequence length="83" mass="9389">MAQKQIVVGGFSEAQRKKELEKVKVKYEKKGYKFLKYIDNGTLKSVAVFELDESILRKEKSAQLIVAGIGFMVIAAILYLKGY</sequence>